<dbReference type="EMBL" id="JADKYB010000033">
    <property type="protein sequence ID" value="MBM9510250.1"/>
    <property type="molecule type" value="Genomic_DNA"/>
</dbReference>
<sequence length="201" mass="20723">MSAPATAREDRETRDDEVTRRRVIEAEELLSALDTLPDNRAAARAGAAVEALVGLYGECLARITGHLSAHGGEQALRALADDQLVGHLLLVHDLHPDPVATRVRAALAALPDPPELLELTDTAVRLAVRPGCGAQAAEQTVRDALAARAPEIEDVQVTTAAPEALIPVSALFRDSGGASAGPPGSAPGPARPPGQEAACTP</sequence>
<evidence type="ECO:0000313" key="2">
    <source>
        <dbReference type="EMBL" id="MBM9510250.1"/>
    </source>
</evidence>
<name>A0ABS2U3R7_9ACTN</name>
<gene>
    <name evidence="2" type="ORF">ITX44_37975</name>
</gene>
<proteinExistence type="predicted"/>
<organism evidence="2 3">
    <name type="scientific">Actinacidiphila acididurans</name>
    <dbReference type="NCBI Taxonomy" id="2784346"/>
    <lineage>
        <taxon>Bacteria</taxon>
        <taxon>Bacillati</taxon>
        <taxon>Actinomycetota</taxon>
        <taxon>Actinomycetes</taxon>
        <taxon>Kitasatosporales</taxon>
        <taxon>Streptomycetaceae</taxon>
        <taxon>Actinacidiphila</taxon>
    </lineage>
</organism>
<protein>
    <submittedName>
        <fullName evidence="2">NifU family protein</fullName>
    </submittedName>
</protein>
<evidence type="ECO:0000256" key="1">
    <source>
        <dbReference type="SAM" id="MobiDB-lite"/>
    </source>
</evidence>
<dbReference type="RefSeq" id="WP_205364023.1">
    <property type="nucleotide sequence ID" value="NZ_JADKYB010000033.1"/>
</dbReference>
<accession>A0ABS2U3R7</accession>
<comment type="caution">
    <text evidence="2">The sequence shown here is derived from an EMBL/GenBank/DDBJ whole genome shotgun (WGS) entry which is preliminary data.</text>
</comment>
<keyword evidence="3" id="KW-1185">Reference proteome</keyword>
<feature type="region of interest" description="Disordered" evidence="1">
    <location>
        <begin position="173"/>
        <end position="201"/>
    </location>
</feature>
<dbReference type="Proteomes" id="UP000749040">
    <property type="component" value="Unassembled WGS sequence"/>
</dbReference>
<reference evidence="2 3" key="1">
    <citation type="submission" date="2021-01" db="EMBL/GenBank/DDBJ databases">
        <title>Streptomyces acididurans sp. nov., isolated from a peat swamp forest soil.</title>
        <authorList>
            <person name="Chantavorakit T."/>
            <person name="Duangmal K."/>
        </authorList>
    </citation>
    <scope>NUCLEOTIDE SEQUENCE [LARGE SCALE GENOMIC DNA]</scope>
    <source>
        <strain evidence="2 3">KK5PA1</strain>
    </source>
</reference>
<evidence type="ECO:0000313" key="3">
    <source>
        <dbReference type="Proteomes" id="UP000749040"/>
    </source>
</evidence>